<dbReference type="RefSeq" id="WP_183900959.1">
    <property type="nucleotide sequence ID" value="NZ_JACIDW010000009.1"/>
</dbReference>
<sequence length="172" mass="18712">MDTLVSIIIDFIKANQSWAPVIMGLIAFAESVFVIGFFVPATPLFIVAGALVASGAIDAIPMVAATILGAVLGDIVSYRIGSTSGRRIIYSPWGKKHRARAAKARAFFRRYGPLSVFMGRFLGPLRCTVPFMAGMMRMDMFRFQVANVVSAIVWVPVMLLPSWLAIKGISLI</sequence>
<dbReference type="PANTHER" id="PTHR30353">
    <property type="entry name" value="INNER MEMBRANE PROTEIN DEDA-RELATED"/>
    <property type="match status" value="1"/>
</dbReference>
<comment type="subcellular location">
    <subcellularLocation>
        <location evidence="1 7">Cell membrane</location>
        <topology evidence="1 7">Multi-pass membrane protein</topology>
    </subcellularLocation>
</comment>
<keyword evidence="4 7" id="KW-0812">Transmembrane</keyword>
<dbReference type="EMBL" id="JACIDW010000009">
    <property type="protein sequence ID" value="MBB3965402.1"/>
    <property type="molecule type" value="Genomic_DNA"/>
</dbReference>
<keyword evidence="10" id="KW-1185">Reference proteome</keyword>
<feature type="transmembrane region" description="Helical" evidence="7">
    <location>
        <begin position="45"/>
        <end position="72"/>
    </location>
</feature>
<evidence type="ECO:0000313" key="9">
    <source>
        <dbReference type="EMBL" id="MBB3965402.1"/>
    </source>
</evidence>
<keyword evidence="3 7" id="KW-1003">Cell membrane</keyword>
<evidence type="ECO:0000256" key="5">
    <source>
        <dbReference type="ARBA" id="ARBA00022989"/>
    </source>
</evidence>
<keyword evidence="6 7" id="KW-0472">Membrane</keyword>
<dbReference type="AlphaFoldDB" id="A0A7W6CQM2"/>
<accession>A0A7W6CQM2</accession>
<feature type="domain" description="VTT" evidence="8">
    <location>
        <begin position="39"/>
        <end position="159"/>
    </location>
</feature>
<dbReference type="GO" id="GO:0005886">
    <property type="term" value="C:plasma membrane"/>
    <property type="evidence" value="ECO:0007669"/>
    <property type="project" value="UniProtKB-SubCell"/>
</dbReference>
<organism evidence="9 10">
    <name type="scientific">Rhizobium metallidurans</name>
    <dbReference type="NCBI Taxonomy" id="1265931"/>
    <lineage>
        <taxon>Bacteria</taxon>
        <taxon>Pseudomonadati</taxon>
        <taxon>Pseudomonadota</taxon>
        <taxon>Alphaproteobacteria</taxon>
        <taxon>Hyphomicrobiales</taxon>
        <taxon>Rhizobiaceae</taxon>
        <taxon>Rhizobium/Agrobacterium group</taxon>
        <taxon>Rhizobium</taxon>
    </lineage>
</organism>
<evidence type="ECO:0000256" key="3">
    <source>
        <dbReference type="ARBA" id="ARBA00022475"/>
    </source>
</evidence>
<comment type="similarity">
    <text evidence="2 7">Belongs to the DedA family.</text>
</comment>
<name>A0A7W6CQM2_9HYPH</name>
<dbReference type="Proteomes" id="UP000582090">
    <property type="component" value="Unassembled WGS sequence"/>
</dbReference>
<comment type="caution">
    <text evidence="7">Lacks conserved residue(s) required for the propagation of feature annotation.</text>
</comment>
<protein>
    <submittedName>
        <fullName evidence="9">Membrane protein DedA with SNARE-associated domain</fullName>
    </submittedName>
</protein>
<proteinExistence type="inferred from homology"/>
<evidence type="ECO:0000256" key="2">
    <source>
        <dbReference type="ARBA" id="ARBA00010792"/>
    </source>
</evidence>
<evidence type="ECO:0000256" key="1">
    <source>
        <dbReference type="ARBA" id="ARBA00004651"/>
    </source>
</evidence>
<dbReference type="InterPro" id="IPR032816">
    <property type="entry name" value="VTT_dom"/>
</dbReference>
<dbReference type="PANTHER" id="PTHR30353:SF15">
    <property type="entry name" value="INNER MEMBRANE PROTEIN YABI"/>
    <property type="match status" value="1"/>
</dbReference>
<feature type="transmembrane region" description="Helical" evidence="7">
    <location>
        <begin position="145"/>
        <end position="166"/>
    </location>
</feature>
<dbReference type="InterPro" id="IPR032818">
    <property type="entry name" value="DedA-like"/>
</dbReference>
<reference evidence="9 10" key="1">
    <citation type="submission" date="2020-08" db="EMBL/GenBank/DDBJ databases">
        <title>Genomic Encyclopedia of Type Strains, Phase IV (KMG-IV): sequencing the most valuable type-strain genomes for metagenomic binning, comparative biology and taxonomic classification.</title>
        <authorList>
            <person name="Goeker M."/>
        </authorList>
    </citation>
    <scope>NUCLEOTIDE SEQUENCE [LARGE SCALE GENOMIC DNA]</scope>
    <source>
        <strain evidence="9 10">DSM 26575</strain>
    </source>
</reference>
<evidence type="ECO:0000256" key="7">
    <source>
        <dbReference type="RuleBase" id="RU367016"/>
    </source>
</evidence>
<feature type="transmembrane region" description="Helical" evidence="7">
    <location>
        <begin position="21"/>
        <end position="39"/>
    </location>
</feature>
<evidence type="ECO:0000256" key="4">
    <source>
        <dbReference type="ARBA" id="ARBA00022692"/>
    </source>
</evidence>
<evidence type="ECO:0000259" key="8">
    <source>
        <dbReference type="Pfam" id="PF09335"/>
    </source>
</evidence>
<evidence type="ECO:0000256" key="6">
    <source>
        <dbReference type="ARBA" id="ARBA00023136"/>
    </source>
</evidence>
<gene>
    <name evidence="9" type="ORF">GGQ67_003075</name>
</gene>
<comment type="caution">
    <text evidence="9">The sequence shown here is derived from an EMBL/GenBank/DDBJ whole genome shotgun (WGS) entry which is preliminary data.</text>
</comment>
<dbReference type="Pfam" id="PF09335">
    <property type="entry name" value="VTT_dom"/>
    <property type="match status" value="1"/>
</dbReference>
<evidence type="ECO:0000313" key="10">
    <source>
        <dbReference type="Proteomes" id="UP000582090"/>
    </source>
</evidence>
<keyword evidence="5 7" id="KW-1133">Transmembrane helix</keyword>